<accession>A0A7C4XHP2</accession>
<dbReference type="AlphaFoldDB" id="A0A7C4XHP2"/>
<dbReference type="EMBL" id="DSRT01000147">
    <property type="protein sequence ID" value="HGW29815.1"/>
    <property type="molecule type" value="Genomic_DNA"/>
</dbReference>
<sequence>MSKCKDDWLRYVLYSLVKDCEKQGDLLRNNLAFVTFNYDVSLENRIFRGLESNERIPNEDKIEFYNRKNLVSHVYGSVRRNGFENTQFGDFFLLDTSFGSNDSPKAKNAKICLDKAWSAAQSIFTIPQKKSANEDVLKIAKETISRAQTVYILGYGFDTTNSELINLKDLAVSSAESPAIHREVYFTNYGNSNRVNKSAGLLLVDDGNIFLESFMAPMTLTQGSYCEKSTKNVYDALAYDF</sequence>
<gene>
    <name evidence="1" type="ORF">ENR63_02750</name>
</gene>
<reference evidence="1" key="1">
    <citation type="journal article" date="2020" name="mSystems">
        <title>Genome- and Community-Level Interaction Insights into Carbon Utilization and Element Cycling Functions of Hydrothermarchaeota in Hydrothermal Sediment.</title>
        <authorList>
            <person name="Zhou Z."/>
            <person name="Liu Y."/>
            <person name="Xu W."/>
            <person name="Pan J."/>
            <person name="Luo Z.H."/>
            <person name="Li M."/>
        </authorList>
    </citation>
    <scope>NUCLEOTIDE SEQUENCE [LARGE SCALE GENOMIC DNA]</scope>
    <source>
        <strain evidence="1">SpSt-417</strain>
    </source>
</reference>
<evidence type="ECO:0000313" key="1">
    <source>
        <dbReference type="EMBL" id="HGW29815.1"/>
    </source>
</evidence>
<protein>
    <recommendedName>
        <fullName evidence="2">SIR2-like domain-containing protein</fullName>
    </recommendedName>
</protein>
<comment type="caution">
    <text evidence="1">The sequence shown here is derived from an EMBL/GenBank/DDBJ whole genome shotgun (WGS) entry which is preliminary data.</text>
</comment>
<name>A0A7C4XHP2_UNCKA</name>
<evidence type="ECO:0008006" key="2">
    <source>
        <dbReference type="Google" id="ProtNLM"/>
    </source>
</evidence>
<proteinExistence type="predicted"/>
<organism evidence="1">
    <name type="scientific">candidate division WWE3 bacterium</name>
    <dbReference type="NCBI Taxonomy" id="2053526"/>
    <lineage>
        <taxon>Bacteria</taxon>
        <taxon>Katanobacteria</taxon>
    </lineage>
</organism>